<reference evidence="1" key="1">
    <citation type="journal article" date="2023" name="Comput. Struct. Biotechnol. J.">
        <title>Discovery of a novel marine Bacteroidetes with a rich repertoire of carbohydrate-active enzymes.</title>
        <authorList>
            <person name="Chen B."/>
            <person name="Liu G."/>
            <person name="Chen Q."/>
            <person name="Wang H."/>
            <person name="Liu L."/>
            <person name="Tang K."/>
        </authorList>
    </citation>
    <scope>NUCLEOTIDE SEQUENCE</scope>
    <source>
        <strain evidence="1">TK19036</strain>
    </source>
</reference>
<dbReference type="EMBL" id="CP120682">
    <property type="protein sequence ID" value="WKN37967.1"/>
    <property type="molecule type" value="Genomic_DNA"/>
</dbReference>
<name>A0AA49GP59_9BACT</name>
<organism evidence="1">
    <name type="scientific">Roseihalotalea indica</name>
    <dbReference type="NCBI Taxonomy" id="2867963"/>
    <lineage>
        <taxon>Bacteria</taxon>
        <taxon>Pseudomonadati</taxon>
        <taxon>Bacteroidota</taxon>
        <taxon>Cytophagia</taxon>
        <taxon>Cytophagales</taxon>
        <taxon>Catalimonadaceae</taxon>
        <taxon>Roseihalotalea</taxon>
    </lineage>
</organism>
<proteinExistence type="predicted"/>
<sequence>MRSVEHSHQAEQDVLRVCVISRPKVALLDSTHLWHRNIEVLIAHQRILREKHQLALTFTHVFPDQPHYDVIIVFSRITSQMSKPERINMLKKLRFCCHRLLWFSERDSAGSTEFEVLPYVDRYLMRQKYRHLEDYEQTYYFNRKYADFYATWQNRPRESFEANALLSQYTEHVHKIGLWWNIAYNILAAVPRWERWLDVYFRNKTPEFPPHSGLTTKKDIDLHAMFVIKDQRGAINAQRQHAWEKLAIMQQDFTITPTDRRVSERTYFAYMKRSYCVLSPFGWGEICYRDFEGFLWDTCLLKPDMDDIDTWPDLFEKNQTYVPLAWDLSDLEEKLTATLADEYIRQQITQQAYQRYISLWNASGIEALLDRFTTIIKTSL</sequence>
<accession>A0AA49GP59</accession>
<gene>
    <name evidence="1" type="ORF">K4G66_04500</name>
</gene>
<evidence type="ECO:0000313" key="1">
    <source>
        <dbReference type="EMBL" id="WKN37967.1"/>
    </source>
</evidence>
<reference evidence="1" key="2">
    <citation type="journal article" date="2024" name="Antonie Van Leeuwenhoek">
        <title>Roseihalotalea indica gen. nov., sp. nov., a halophilic Bacteroidetes from mesopelagic Southwest Indian Ocean with higher carbohydrate metabolic potential.</title>
        <authorList>
            <person name="Chen B."/>
            <person name="Zhang M."/>
            <person name="Lin D."/>
            <person name="Ye J."/>
            <person name="Tang K."/>
        </authorList>
    </citation>
    <scope>NUCLEOTIDE SEQUENCE</scope>
    <source>
        <strain evidence="1">TK19036</strain>
    </source>
</reference>
<dbReference type="AlphaFoldDB" id="A0AA49GP59"/>
<protein>
    <submittedName>
        <fullName evidence="1">Glycosyltransferase</fullName>
    </submittedName>
</protein>